<dbReference type="EC" id="3.1.-.-" evidence="3"/>
<dbReference type="InterPro" id="IPR003477">
    <property type="entry name" value="PemK-like"/>
</dbReference>
<dbReference type="SUPFAM" id="SSF50118">
    <property type="entry name" value="Cell growth inhibitor/plasmid maintenance toxic component"/>
    <property type="match status" value="1"/>
</dbReference>
<evidence type="ECO:0000313" key="4">
    <source>
        <dbReference type="Proteomes" id="UP001634413"/>
    </source>
</evidence>
<organism evidence="3 4">
    <name type="scientific">Finegoldia dalianensis</name>
    <dbReference type="NCBI Taxonomy" id="3145239"/>
    <lineage>
        <taxon>Bacteria</taxon>
        <taxon>Bacillati</taxon>
        <taxon>Bacillota</taxon>
        <taxon>Tissierellia</taxon>
        <taxon>Tissierellales</taxon>
        <taxon>Peptoniphilaceae</taxon>
        <taxon>Finegoldia</taxon>
    </lineage>
</organism>
<dbReference type="Gene3D" id="2.30.30.110">
    <property type="match status" value="1"/>
</dbReference>
<evidence type="ECO:0000256" key="2">
    <source>
        <dbReference type="ARBA" id="ARBA00022649"/>
    </source>
</evidence>
<reference evidence="3 4" key="1">
    <citation type="journal article" date="2024" name="Anaerobe">
        <title>The identification of Finegoldia dalianensis sp. nov., isolated from the pus of a patient with skin abscess and genomic analysis of the strains belonging to Finegoldia genus.</title>
        <authorList>
            <person name="Li Y."/>
            <person name="Wang Y."/>
            <person name="Xiao D."/>
            <person name="Wang J."/>
            <person name="Jin D."/>
        </authorList>
    </citation>
    <scope>NUCLEOTIDE SEQUENCE [LARGE SCALE GENOMIC DNA]</scope>
    <source>
        <strain evidence="3 4">LY240594</strain>
    </source>
</reference>
<comment type="similarity">
    <text evidence="1">Belongs to the PemK/MazF family.</text>
</comment>
<sequence length="106" mass="11966">MVDQGDIIKINLNPTKGHEQAGYRPALVISNNFFNRKTNLVIACPITNTNNRFPLHIELDNRTQTTGVILCEHIKSLDLASRGYKLVEKVPRDILENVLNVVKSEL</sequence>
<dbReference type="InterPro" id="IPR011067">
    <property type="entry name" value="Plasmid_toxin/cell-grow_inhib"/>
</dbReference>
<keyword evidence="2" id="KW-1277">Toxin-antitoxin system</keyword>
<keyword evidence="4" id="KW-1185">Reference proteome</keyword>
<dbReference type="GO" id="GO:0016787">
    <property type="term" value="F:hydrolase activity"/>
    <property type="evidence" value="ECO:0007669"/>
    <property type="project" value="UniProtKB-KW"/>
</dbReference>
<protein>
    <submittedName>
        <fullName evidence="3">Type II toxin-antitoxin system PemK/MazF family toxin</fullName>
        <ecNumber evidence="3">3.1.-.-</ecNumber>
    </submittedName>
</protein>
<keyword evidence="3" id="KW-0378">Hydrolase</keyword>
<evidence type="ECO:0000313" key="3">
    <source>
        <dbReference type="EMBL" id="MFN2102895.1"/>
    </source>
</evidence>
<dbReference type="Proteomes" id="UP001634413">
    <property type="component" value="Unassembled WGS sequence"/>
</dbReference>
<dbReference type="PANTHER" id="PTHR33988:SF3">
    <property type="entry name" value="ENDORIBONUCLEASE TOXIN CHPB-RELATED"/>
    <property type="match status" value="1"/>
</dbReference>
<evidence type="ECO:0000256" key="1">
    <source>
        <dbReference type="ARBA" id="ARBA00007521"/>
    </source>
</evidence>
<name>A0ABM6HAW6_9FIRM</name>
<dbReference type="Pfam" id="PF02452">
    <property type="entry name" value="PemK_toxin"/>
    <property type="match status" value="1"/>
</dbReference>
<gene>
    <name evidence="3" type="ORF">ABDJ34_08270</name>
</gene>
<dbReference type="EMBL" id="JBDLBQ010000007">
    <property type="protein sequence ID" value="MFN2102895.1"/>
    <property type="molecule type" value="Genomic_DNA"/>
</dbReference>
<dbReference type="PANTHER" id="PTHR33988">
    <property type="entry name" value="ENDORIBONUCLEASE MAZF-RELATED"/>
    <property type="match status" value="1"/>
</dbReference>
<comment type="caution">
    <text evidence="3">The sequence shown here is derived from an EMBL/GenBank/DDBJ whole genome shotgun (WGS) entry which is preliminary data.</text>
</comment>
<proteinExistence type="inferred from homology"/>
<dbReference type="RefSeq" id="WP_412702036.1">
    <property type="nucleotide sequence ID" value="NZ_JBDLBQ010000007.1"/>
</dbReference>
<accession>A0ABM6HAW6</accession>